<evidence type="ECO:0000313" key="8">
    <source>
        <dbReference type="Proteomes" id="UP000271031"/>
    </source>
</evidence>
<dbReference type="GO" id="GO:0008236">
    <property type="term" value="F:serine-type peptidase activity"/>
    <property type="evidence" value="ECO:0007669"/>
    <property type="project" value="UniProtKB-KW"/>
</dbReference>
<dbReference type="OrthoDB" id="9812068at2"/>
<dbReference type="InterPro" id="IPR055210">
    <property type="entry name" value="CtpA/B_N"/>
</dbReference>
<dbReference type="SUPFAM" id="SSF52096">
    <property type="entry name" value="ClpP/crotonase"/>
    <property type="match status" value="1"/>
</dbReference>
<evidence type="ECO:0000259" key="6">
    <source>
        <dbReference type="PROSITE" id="PS50106"/>
    </source>
</evidence>
<comment type="caution">
    <text evidence="7">The sequence shown here is derived from an EMBL/GenBank/DDBJ whole genome shotgun (WGS) entry which is preliminary data.</text>
</comment>
<dbReference type="InterPro" id="IPR005151">
    <property type="entry name" value="Tail-specific_protease"/>
</dbReference>
<dbReference type="InterPro" id="IPR036365">
    <property type="entry name" value="PGBD-like_sf"/>
</dbReference>
<keyword evidence="8" id="KW-1185">Reference proteome</keyword>
<dbReference type="NCBIfam" id="TIGR00225">
    <property type="entry name" value="prc"/>
    <property type="match status" value="1"/>
</dbReference>
<dbReference type="InterPro" id="IPR036366">
    <property type="entry name" value="PGBDSf"/>
</dbReference>
<reference evidence="7 8" key="1">
    <citation type="submission" date="2018-10" db="EMBL/GenBank/DDBJ databases">
        <title>Phylogenomics of Brevibacillus.</title>
        <authorList>
            <person name="Dunlap C."/>
        </authorList>
    </citation>
    <scope>NUCLEOTIDE SEQUENCE [LARGE SCALE GENOMIC DNA]</scope>
    <source>
        <strain evidence="7 8">JCM 15716</strain>
    </source>
</reference>
<proteinExistence type="inferred from homology"/>
<evidence type="ECO:0000256" key="3">
    <source>
        <dbReference type="ARBA" id="ARBA00022801"/>
    </source>
</evidence>
<dbReference type="AlphaFoldDB" id="A0A3M8E038"/>
<dbReference type="SMART" id="SM00228">
    <property type="entry name" value="PDZ"/>
    <property type="match status" value="1"/>
</dbReference>
<dbReference type="GO" id="GO:0030288">
    <property type="term" value="C:outer membrane-bounded periplasmic space"/>
    <property type="evidence" value="ECO:0007669"/>
    <property type="project" value="TreeGrafter"/>
</dbReference>
<dbReference type="Gene3D" id="1.10.101.10">
    <property type="entry name" value="PGBD-like superfamily/PGBD"/>
    <property type="match status" value="1"/>
</dbReference>
<dbReference type="RefSeq" id="WP_122915864.1">
    <property type="nucleotide sequence ID" value="NZ_RHHQ01000002.1"/>
</dbReference>
<evidence type="ECO:0000256" key="2">
    <source>
        <dbReference type="ARBA" id="ARBA00022670"/>
    </source>
</evidence>
<dbReference type="InterPro" id="IPR036034">
    <property type="entry name" value="PDZ_sf"/>
</dbReference>
<dbReference type="Gene3D" id="2.30.42.10">
    <property type="match status" value="1"/>
</dbReference>
<dbReference type="CDD" id="cd06782">
    <property type="entry name" value="cpPDZ_CPP-like"/>
    <property type="match status" value="1"/>
</dbReference>
<dbReference type="EMBL" id="RHHQ01000002">
    <property type="protein sequence ID" value="RNB92607.1"/>
    <property type="molecule type" value="Genomic_DNA"/>
</dbReference>
<dbReference type="GO" id="GO:0007165">
    <property type="term" value="P:signal transduction"/>
    <property type="evidence" value="ECO:0007669"/>
    <property type="project" value="TreeGrafter"/>
</dbReference>
<dbReference type="Proteomes" id="UP000271031">
    <property type="component" value="Unassembled WGS sequence"/>
</dbReference>
<dbReference type="InterPro" id="IPR041489">
    <property type="entry name" value="PDZ_6"/>
</dbReference>
<keyword evidence="3 5" id="KW-0378">Hydrolase</keyword>
<dbReference type="InterPro" id="IPR004447">
    <property type="entry name" value="Peptidase_S41A"/>
</dbReference>
<dbReference type="Pfam" id="PF01471">
    <property type="entry name" value="PG_binding_1"/>
    <property type="match status" value="1"/>
</dbReference>
<keyword evidence="4 5" id="KW-0720">Serine protease</keyword>
<sequence>MRWTGRQVFVMILLSMVVSSLLTFTLISSGQASPTMPVAAQANGNGALPKEVAKLNEAYQIVKGKFIDQVPDDKLFEGAIKGMIGSLDDPYTDYMDPESAQQLQSMLNSTFQGIGAEVTLKNNRVTIVSPYKGSPAEKAGLLPNDQILSVNGESLDGLDLNKAVQKIRGPKGTKAVLKVMRPGVSEPLTVECIRDDIPIETVYSKTIEKDGKKLGVLEIAQFSAETADHFGKELKKLEDQHIDGLIVDVRGNPGGYVEAVRQIGEMLIPNKGVIVRVAYGDKSKPEEVIKSTLDKPKPYPIDVLIDGGSASASEILAGAMRESGGYKLVGENSFGKGTVQATVEMQDKSLIKLTIAKWLTPKGTWIHKKGIAPDETVKEPDYFKVTQLPQDQVLKRDMNSADVKNLQMILTGLKLGPVRTDGYFDEKTEAVIKTFQASKKLTPTGQVDKATANALQEAIVAVLKDPANDVQLQKAAEVLVQQLKK</sequence>
<keyword evidence="2 5" id="KW-0645">Protease</keyword>
<feature type="domain" description="PDZ" evidence="6">
    <location>
        <begin position="104"/>
        <end position="168"/>
    </location>
</feature>
<dbReference type="Gene3D" id="3.30.750.44">
    <property type="match status" value="1"/>
</dbReference>
<dbReference type="SUPFAM" id="SSF47090">
    <property type="entry name" value="PGBD-like"/>
    <property type="match status" value="1"/>
</dbReference>
<dbReference type="InterPro" id="IPR029045">
    <property type="entry name" value="ClpP/crotonase-like_dom_sf"/>
</dbReference>
<dbReference type="Pfam" id="PF03572">
    <property type="entry name" value="Peptidase_S41"/>
    <property type="match status" value="1"/>
</dbReference>
<evidence type="ECO:0000256" key="1">
    <source>
        <dbReference type="ARBA" id="ARBA00009179"/>
    </source>
</evidence>
<dbReference type="SMART" id="SM00245">
    <property type="entry name" value="TSPc"/>
    <property type="match status" value="1"/>
</dbReference>
<dbReference type="CDD" id="cd07560">
    <property type="entry name" value="Peptidase_S41_CPP"/>
    <property type="match status" value="1"/>
</dbReference>
<evidence type="ECO:0000313" key="7">
    <source>
        <dbReference type="EMBL" id="RNB92607.1"/>
    </source>
</evidence>
<dbReference type="PROSITE" id="PS50106">
    <property type="entry name" value="PDZ"/>
    <property type="match status" value="1"/>
</dbReference>
<name>A0A3M8E038_9BACL</name>
<dbReference type="SUPFAM" id="SSF50156">
    <property type="entry name" value="PDZ domain-like"/>
    <property type="match status" value="1"/>
</dbReference>
<evidence type="ECO:0000256" key="4">
    <source>
        <dbReference type="ARBA" id="ARBA00022825"/>
    </source>
</evidence>
<dbReference type="PANTHER" id="PTHR32060">
    <property type="entry name" value="TAIL-SPECIFIC PROTEASE"/>
    <property type="match status" value="1"/>
</dbReference>
<dbReference type="Gene3D" id="3.90.226.10">
    <property type="entry name" value="2-enoyl-CoA Hydratase, Chain A, domain 1"/>
    <property type="match status" value="1"/>
</dbReference>
<dbReference type="InterPro" id="IPR002477">
    <property type="entry name" value="Peptidoglycan-bd-like"/>
</dbReference>
<dbReference type="Pfam" id="PF22694">
    <property type="entry name" value="CtpB_N-like"/>
    <property type="match status" value="1"/>
</dbReference>
<dbReference type="InterPro" id="IPR001478">
    <property type="entry name" value="PDZ"/>
</dbReference>
<accession>A0A3M8E038</accession>
<dbReference type="PANTHER" id="PTHR32060:SF29">
    <property type="entry name" value="CARBOXY-TERMINAL PROCESSING PROTEASE CTPB"/>
    <property type="match status" value="1"/>
</dbReference>
<protein>
    <submittedName>
        <fullName evidence="7">PDZ domain-containing protein</fullName>
    </submittedName>
</protein>
<comment type="similarity">
    <text evidence="1 5">Belongs to the peptidase S41A family.</text>
</comment>
<gene>
    <name evidence="7" type="ORF">EDM56_00200</name>
</gene>
<evidence type="ECO:0000256" key="5">
    <source>
        <dbReference type="RuleBase" id="RU004404"/>
    </source>
</evidence>
<dbReference type="FunFam" id="2.30.42.10:FF:000063">
    <property type="entry name" value="Peptidase, S41 family"/>
    <property type="match status" value="1"/>
</dbReference>
<dbReference type="GO" id="GO:0004175">
    <property type="term" value="F:endopeptidase activity"/>
    <property type="evidence" value="ECO:0007669"/>
    <property type="project" value="TreeGrafter"/>
</dbReference>
<dbReference type="Pfam" id="PF17820">
    <property type="entry name" value="PDZ_6"/>
    <property type="match status" value="1"/>
</dbReference>
<organism evidence="7 8">
    <name type="scientific">Brevibacillus fluminis</name>
    <dbReference type="NCBI Taxonomy" id="511487"/>
    <lineage>
        <taxon>Bacteria</taxon>
        <taxon>Bacillati</taxon>
        <taxon>Bacillota</taxon>
        <taxon>Bacilli</taxon>
        <taxon>Bacillales</taxon>
        <taxon>Paenibacillaceae</taxon>
        <taxon>Brevibacillus</taxon>
    </lineage>
</organism>
<dbReference type="GO" id="GO:0006508">
    <property type="term" value="P:proteolysis"/>
    <property type="evidence" value="ECO:0007669"/>
    <property type="project" value="UniProtKB-KW"/>
</dbReference>